<dbReference type="RefSeq" id="WP_228031129.1">
    <property type="nucleotide sequence ID" value="NZ_BAABEQ010000072.1"/>
</dbReference>
<comment type="caution">
    <text evidence="1">The sequence shown here is derived from an EMBL/GenBank/DDBJ whole genome shotgun (WGS) entry which is preliminary data.</text>
</comment>
<evidence type="ECO:0000313" key="2">
    <source>
        <dbReference type="Proteomes" id="UP000326979"/>
    </source>
</evidence>
<protein>
    <submittedName>
        <fullName evidence="1">Uncharacterized protein</fullName>
    </submittedName>
</protein>
<sequence>MGLQQVKPHAEIEEIWPRDGRIRLVGRIHGLPRDDAAGDWRLVLTRRAHADRRLRYDARLKGDRFESELPIDDLAAPDYAAVEEWDIHLTDGRAQLRAGRHLDDIRGKKKILVYPEQRTGNLGVRPYYTVKDNLSLECRPGGAA</sequence>
<gene>
    <name evidence="1" type="ORF">FNH04_04425</name>
</gene>
<keyword evidence="2" id="KW-1185">Reference proteome</keyword>
<dbReference type="AlphaFoldDB" id="A0A5N8VVA0"/>
<organism evidence="1 2">
    <name type="scientific">Streptomyces phyllanthi</name>
    <dbReference type="NCBI Taxonomy" id="1803180"/>
    <lineage>
        <taxon>Bacteria</taxon>
        <taxon>Bacillati</taxon>
        <taxon>Actinomycetota</taxon>
        <taxon>Actinomycetes</taxon>
        <taxon>Kitasatosporales</taxon>
        <taxon>Streptomycetaceae</taxon>
        <taxon>Streptomyces</taxon>
    </lineage>
</organism>
<evidence type="ECO:0000313" key="1">
    <source>
        <dbReference type="EMBL" id="MPY39197.1"/>
    </source>
</evidence>
<name>A0A5N8VVA0_9ACTN</name>
<reference evidence="1 2" key="1">
    <citation type="submission" date="2019-07" db="EMBL/GenBank/DDBJ databases">
        <title>New species of Amycolatopsis and Streptomyces.</title>
        <authorList>
            <person name="Duangmal K."/>
            <person name="Teo W.F.A."/>
            <person name="Lipun K."/>
        </authorList>
    </citation>
    <scope>NUCLEOTIDE SEQUENCE [LARGE SCALE GENOMIC DNA]</scope>
    <source>
        <strain evidence="1 2">TISTR 2346</strain>
    </source>
</reference>
<proteinExistence type="predicted"/>
<dbReference type="EMBL" id="VJZE01000015">
    <property type="protein sequence ID" value="MPY39197.1"/>
    <property type="molecule type" value="Genomic_DNA"/>
</dbReference>
<accession>A0A5N8VVA0</accession>
<dbReference type="Proteomes" id="UP000326979">
    <property type="component" value="Unassembled WGS sequence"/>
</dbReference>